<name>A0ACC2XGY5_9TREE</name>
<organism evidence="1 2">
    <name type="scientific">Naganishia onofrii</name>
    <dbReference type="NCBI Taxonomy" id="1851511"/>
    <lineage>
        <taxon>Eukaryota</taxon>
        <taxon>Fungi</taxon>
        <taxon>Dikarya</taxon>
        <taxon>Basidiomycota</taxon>
        <taxon>Agaricomycotina</taxon>
        <taxon>Tremellomycetes</taxon>
        <taxon>Filobasidiales</taxon>
        <taxon>Filobasidiaceae</taxon>
        <taxon>Naganishia</taxon>
    </lineage>
</organism>
<keyword evidence="2" id="KW-1185">Reference proteome</keyword>
<comment type="caution">
    <text evidence="1">The sequence shown here is derived from an EMBL/GenBank/DDBJ whole genome shotgun (WGS) entry which is preliminary data.</text>
</comment>
<proteinExistence type="predicted"/>
<accession>A0ACC2XGY5</accession>
<evidence type="ECO:0000313" key="1">
    <source>
        <dbReference type="EMBL" id="KAJ9122898.1"/>
    </source>
</evidence>
<gene>
    <name evidence="1" type="ORF">QFC24_003936</name>
</gene>
<reference evidence="1" key="1">
    <citation type="submission" date="2023-04" db="EMBL/GenBank/DDBJ databases">
        <title>Draft Genome sequencing of Naganishia species isolated from polar environments using Oxford Nanopore Technology.</title>
        <authorList>
            <person name="Leo P."/>
            <person name="Venkateswaran K."/>
        </authorList>
    </citation>
    <scope>NUCLEOTIDE SEQUENCE</scope>
    <source>
        <strain evidence="1">DBVPG 5303</strain>
    </source>
</reference>
<sequence length="609" mass="66966">MPPGKNNADTASNKATTKQSGQIRTASIVEADSSRLFNTSDMMSTSTEPAIAAMVDVSSWAQRGLVLENKEIRRSLEMLKSGHAAQLAQISKRHKTEKEELEIKLQAETYRQVAQQRTVDQLSGQVRHLQEENEKLVGNIEELATEMTNKAEQNALLQQEYENTKLSLTQAQEQYHHLESQYEQLKSRDSRVTAMVNEQHDKIIRLSHAYNVLEGQEKQSREAAKMAEKEVDRLKSRLSSILSTLAKVVGENQDEQVLEARSESEQHEGKETLQGHGDAQAGGKGDHNGSSPAIGSRHRLTRSANEVEAPHNMDEDRTSVANQGDKFIAAPRLLAQKHSQQIAPSPTSQITTVAGRAKRRRIVSDPDSGLIGKGTEIQVKREHVLTGLKNATNDRYQALAEKTLETGTAMEIEITIPTTEDIATTTDLLEEGEDSPERAAVESAIGAQDDEGMVVEEANETSGSKKRSRRTYGKKRYADDLNQTRITRDETPTLDSSSTHAPQHTTEGTFLATPQSGRLVGNASNSYTPSYATRARSGKSNKADAQSHLAQPDHSSPSMTTRHHGQGNMIQGEKNSPATVKVKEEVHDPADDGRPRIVGGDDEEDPLCI</sequence>
<protein>
    <submittedName>
        <fullName evidence="1">Uncharacterized protein</fullName>
    </submittedName>
</protein>
<evidence type="ECO:0000313" key="2">
    <source>
        <dbReference type="Proteomes" id="UP001234202"/>
    </source>
</evidence>
<dbReference type="Proteomes" id="UP001234202">
    <property type="component" value="Unassembled WGS sequence"/>
</dbReference>
<dbReference type="EMBL" id="JASBWV010000013">
    <property type="protein sequence ID" value="KAJ9122898.1"/>
    <property type="molecule type" value="Genomic_DNA"/>
</dbReference>